<dbReference type="OrthoDB" id="2425201at2759"/>
<organism evidence="1 2">
    <name type="scientific">Rhizophagus clarus</name>
    <dbReference type="NCBI Taxonomy" id="94130"/>
    <lineage>
        <taxon>Eukaryota</taxon>
        <taxon>Fungi</taxon>
        <taxon>Fungi incertae sedis</taxon>
        <taxon>Mucoromycota</taxon>
        <taxon>Glomeromycotina</taxon>
        <taxon>Glomeromycetes</taxon>
        <taxon>Glomerales</taxon>
        <taxon>Glomeraceae</taxon>
        <taxon>Rhizophagus</taxon>
    </lineage>
</organism>
<proteinExistence type="predicted"/>
<dbReference type="AlphaFoldDB" id="A0A8H3M592"/>
<accession>A0A8H3M592</accession>
<dbReference type="EMBL" id="BLAL01000261">
    <property type="protein sequence ID" value="GES97831.1"/>
    <property type="molecule type" value="Genomic_DNA"/>
</dbReference>
<evidence type="ECO:0000313" key="2">
    <source>
        <dbReference type="Proteomes" id="UP000615446"/>
    </source>
</evidence>
<evidence type="ECO:0000313" key="1">
    <source>
        <dbReference type="EMBL" id="GES97831.1"/>
    </source>
</evidence>
<sequence length="101" mass="11296">MPSKKPAIVLIELRLISPQLMLSIEVLQNDIMPGSGLIMFRDVMTQFKLLFDQIRDKKGLNSELCLHVAIEICALGGKRNIKKKDGLDDMGLCLDSKLITI</sequence>
<dbReference type="Proteomes" id="UP000615446">
    <property type="component" value="Unassembled WGS sequence"/>
</dbReference>
<gene>
    <name evidence="1" type="ORF">RCL2_002440100</name>
</gene>
<reference evidence="1" key="1">
    <citation type="submission" date="2019-10" db="EMBL/GenBank/DDBJ databases">
        <title>Conservation and host-specific expression of non-tandemly repeated heterogenous ribosome RNA gene in arbuscular mycorrhizal fungi.</title>
        <authorList>
            <person name="Maeda T."/>
            <person name="Kobayashi Y."/>
            <person name="Nakagawa T."/>
            <person name="Ezawa T."/>
            <person name="Yamaguchi K."/>
            <person name="Bino T."/>
            <person name="Nishimoto Y."/>
            <person name="Shigenobu S."/>
            <person name="Kawaguchi M."/>
        </authorList>
    </citation>
    <scope>NUCLEOTIDE SEQUENCE</scope>
    <source>
        <strain evidence="1">HR1</strain>
    </source>
</reference>
<comment type="caution">
    <text evidence="1">The sequence shown here is derived from an EMBL/GenBank/DDBJ whole genome shotgun (WGS) entry which is preliminary data.</text>
</comment>
<protein>
    <submittedName>
        <fullName evidence="1">Uncharacterized protein</fullName>
    </submittedName>
</protein>
<name>A0A8H3M592_9GLOM</name>